<evidence type="ECO:0000256" key="1">
    <source>
        <dbReference type="SAM" id="MobiDB-lite"/>
    </source>
</evidence>
<sequence>MPIIPDEPPAGRPLSRADFVMWWWPEFTAAAGCVCAGLLLWDPLAGLAAVPLLSPAAEAVQLVGIARREAEQERLAPAEPVDPEPILAVAERMDRPEIEQSHPMSRRRAVQRGARRAEPVDPHASIEGQLALFGDDPQPEPVKAELAAVDPAEASR</sequence>
<dbReference type="EMBL" id="EF375609">
    <property type="protein sequence ID" value="ABN48419.1"/>
    <property type="molecule type" value="Genomic_DNA"/>
</dbReference>
<feature type="compositionally biased region" description="Basic residues" evidence="1">
    <location>
        <begin position="104"/>
        <end position="114"/>
    </location>
</feature>
<proteinExistence type="predicted"/>
<dbReference type="AlphaFoldDB" id="A3FG44"/>
<accession>A3FG44</accession>
<reference evidence="2" key="1">
    <citation type="journal article" date="2008" name="J. Basic Microbiol.">
        <title>Nucleotide sequence of plasmid pA387 of Amycolatopsis benzoatilytica and construction of a conjugative shuttle vector.</title>
        <authorList>
            <person name="Malhotra S."/>
            <person name="Majumdar S."/>
            <person name="Kumar M."/>
            <person name="Bhasin V.K."/>
            <person name="Gartemann K.H."/>
            <person name="Lal R."/>
        </authorList>
    </citation>
    <scope>NUCLEOTIDE SEQUENCE</scope>
    <source>
        <strain evidence="2">DSM 43387</strain>
        <plasmid evidence="2">pA387</plasmid>
    </source>
</reference>
<name>A3FG44_9PSEU</name>
<feature type="region of interest" description="Disordered" evidence="1">
    <location>
        <begin position="93"/>
        <end position="156"/>
    </location>
</feature>
<protein>
    <submittedName>
        <fullName evidence="2">ORF11</fullName>
    </submittedName>
</protein>
<organism evidence="2">
    <name type="scientific">Amycolatopsis benzoatilytica</name>
    <dbReference type="NCBI Taxonomy" id="346045"/>
    <lineage>
        <taxon>Bacteria</taxon>
        <taxon>Bacillati</taxon>
        <taxon>Actinomycetota</taxon>
        <taxon>Actinomycetes</taxon>
        <taxon>Pseudonocardiales</taxon>
        <taxon>Pseudonocardiaceae</taxon>
        <taxon>Amycolatopsis</taxon>
    </lineage>
</organism>
<geneLocation type="plasmid" evidence="2">
    <name>pA387</name>
</geneLocation>
<keyword evidence="2" id="KW-0614">Plasmid</keyword>
<dbReference type="RefSeq" id="WP_012477800.1">
    <property type="nucleotide sequence ID" value="NC_010905.1"/>
</dbReference>
<evidence type="ECO:0000313" key="2">
    <source>
        <dbReference type="EMBL" id="ABN48419.1"/>
    </source>
</evidence>